<dbReference type="AlphaFoldDB" id="A0A453D8T6"/>
<feature type="compositionally biased region" description="Low complexity" evidence="1">
    <location>
        <begin position="50"/>
        <end position="60"/>
    </location>
</feature>
<accession>A0A453D8T6</accession>
<evidence type="ECO:0000313" key="2">
    <source>
        <dbReference type="EnsemblPlants" id="AET2Gv21140100.7"/>
    </source>
</evidence>
<feature type="region of interest" description="Disordered" evidence="1">
    <location>
        <begin position="15"/>
        <end position="60"/>
    </location>
</feature>
<sequence length="139" mass="15427">LSRIHKKTLSPSLVTLSPSVDHFSPTISSPSPHHPRRPVPASSGRAQHAPKLLKPRPSLPSIRSVPQGLHLCPYHPRPLLLLLRALQLSPPADGLRPLRAGGLRRRRRPEQGVLRRKAGWEGRVPRRGSEEAMVLLHLC</sequence>
<name>A0A453D8T6_AEGTS</name>
<dbReference type="Proteomes" id="UP000015105">
    <property type="component" value="Chromosome 2D"/>
</dbReference>
<reference evidence="2" key="4">
    <citation type="submission" date="2019-03" db="UniProtKB">
        <authorList>
            <consortium name="EnsemblPlants"/>
        </authorList>
    </citation>
    <scope>IDENTIFICATION</scope>
</reference>
<reference evidence="2" key="3">
    <citation type="journal article" date="2017" name="Nature">
        <title>Genome sequence of the progenitor of the wheat D genome Aegilops tauschii.</title>
        <authorList>
            <person name="Luo M.C."/>
            <person name="Gu Y.Q."/>
            <person name="Puiu D."/>
            <person name="Wang H."/>
            <person name="Twardziok S.O."/>
            <person name="Deal K.R."/>
            <person name="Huo N."/>
            <person name="Zhu T."/>
            <person name="Wang L."/>
            <person name="Wang Y."/>
            <person name="McGuire P.E."/>
            <person name="Liu S."/>
            <person name="Long H."/>
            <person name="Ramasamy R.K."/>
            <person name="Rodriguez J.C."/>
            <person name="Van S.L."/>
            <person name="Yuan L."/>
            <person name="Wang Z."/>
            <person name="Xia Z."/>
            <person name="Xiao L."/>
            <person name="Anderson O.D."/>
            <person name="Ouyang S."/>
            <person name="Liang Y."/>
            <person name="Zimin A.V."/>
            <person name="Pertea G."/>
            <person name="Qi P."/>
            <person name="Bennetzen J.L."/>
            <person name="Dai X."/>
            <person name="Dawson M.W."/>
            <person name="Muller H.G."/>
            <person name="Kugler K."/>
            <person name="Rivarola-Duarte L."/>
            <person name="Spannagl M."/>
            <person name="Mayer K.F.X."/>
            <person name="Lu F.H."/>
            <person name="Bevan M.W."/>
            <person name="Leroy P."/>
            <person name="Li P."/>
            <person name="You F.M."/>
            <person name="Sun Q."/>
            <person name="Liu Z."/>
            <person name="Lyons E."/>
            <person name="Wicker T."/>
            <person name="Salzberg S.L."/>
            <person name="Devos K.M."/>
            <person name="Dvorak J."/>
        </authorList>
    </citation>
    <scope>NUCLEOTIDE SEQUENCE [LARGE SCALE GENOMIC DNA]</scope>
    <source>
        <strain evidence="2">cv. AL8/78</strain>
    </source>
</reference>
<dbReference type="Gramene" id="AET2Gv21140100.7">
    <property type="protein sequence ID" value="AET2Gv21140100.7"/>
    <property type="gene ID" value="AET2Gv21140100"/>
</dbReference>
<evidence type="ECO:0000256" key="1">
    <source>
        <dbReference type="SAM" id="MobiDB-lite"/>
    </source>
</evidence>
<reference evidence="3" key="2">
    <citation type="journal article" date="2017" name="Nat. Plants">
        <title>The Aegilops tauschii genome reveals multiple impacts of transposons.</title>
        <authorList>
            <person name="Zhao G."/>
            <person name="Zou C."/>
            <person name="Li K."/>
            <person name="Wang K."/>
            <person name="Li T."/>
            <person name="Gao L."/>
            <person name="Zhang X."/>
            <person name="Wang H."/>
            <person name="Yang Z."/>
            <person name="Liu X."/>
            <person name="Jiang W."/>
            <person name="Mao L."/>
            <person name="Kong X."/>
            <person name="Jiao Y."/>
            <person name="Jia J."/>
        </authorList>
    </citation>
    <scope>NUCLEOTIDE SEQUENCE [LARGE SCALE GENOMIC DNA]</scope>
    <source>
        <strain evidence="3">cv. AL8/78</strain>
    </source>
</reference>
<proteinExistence type="predicted"/>
<reference evidence="2" key="5">
    <citation type="journal article" date="2021" name="G3 (Bethesda)">
        <title>Aegilops tauschii genome assembly Aet v5.0 features greater sequence contiguity and improved annotation.</title>
        <authorList>
            <person name="Wang L."/>
            <person name="Zhu T."/>
            <person name="Rodriguez J.C."/>
            <person name="Deal K.R."/>
            <person name="Dubcovsky J."/>
            <person name="McGuire P.E."/>
            <person name="Lux T."/>
            <person name="Spannagl M."/>
            <person name="Mayer K.F.X."/>
            <person name="Baldrich P."/>
            <person name="Meyers B.C."/>
            <person name="Huo N."/>
            <person name="Gu Y.Q."/>
            <person name="Zhou H."/>
            <person name="Devos K.M."/>
            <person name="Bennetzen J.L."/>
            <person name="Unver T."/>
            <person name="Budak H."/>
            <person name="Gulick P.J."/>
            <person name="Galiba G."/>
            <person name="Kalapos B."/>
            <person name="Nelson D.R."/>
            <person name="Li P."/>
            <person name="You F.M."/>
            <person name="Luo M.C."/>
            <person name="Dvorak J."/>
        </authorList>
    </citation>
    <scope>NUCLEOTIDE SEQUENCE [LARGE SCALE GENOMIC DNA]</scope>
    <source>
        <strain evidence="2">cv. AL8/78</strain>
    </source>
</reference>
<keyword evidence="3" id="KW-1185">Reference proteome</keyword>
<organism evidence="2 3">
    <name type="scientific">Aegilops tauschii subsp. strangulata</name>
    <name type="common">Goatgrass</name>
    <dbReference type="NCBI Taxonomy" id="200361"/>
    <lineage>
        <taxon>Eukaryota</taxon>
        <taxon>Viridiplantae</taxon>
        <taxon>Streptophyta</taxon>
        <taxon>Embryophyta</taxon>
        <taxon>Tracheophyta</taxon>
        <taxon>Spermatophyta</taxon>
        <taxon>Magnoliopsida</taxon>
        <taxon>Liliopsida</taxon>
        <taxon>Poales</taxon>
        <taxon>Poaceae</taxon>
        <taxon>BOP clade</taxon>
        <taxon>Pooideae</taxon>
        <taxon>Triticodae</taxon>
        <taxon>Triticeae</taxon>
        <taxon>Triticinae</taxon>
        <taxon>Aegilops</taxon>
    </lineage>
</organism>
<evidence type="ECO:0000313" key="3">
    <source>
        <dbReference type="Proteomes" id="UP000015105"/>
    </source>
</evidence>
<dbReference type="EnsemblPlants" id="AET2Gv21140100.7">
    <property type="protein sequence ID" value="AET2Gv21140100.7"/>
    <property type="gene ID" value="AET2Gv21140100"/>
</dbReference>
<protein>
    <submittedName>
        <fullName evidence="2">Uncharacterized protein</fullName>
    </submittedName>
</protein>
<feature type="compositionally biased region" description="Low complexity" evidence="1">
    <location>
        <begin position="15"/>
        <end position="31"/>
    </location>
</feature>
<reference evidence="3" key="1">
    <citation type="journal article" date="2014" name="Science">
        <title>Ancient hybridizations among the ancestral genomes of bread wheat.</title>
        <authorList>
            <consortium name="International Wheat Genome Sequencing Consortium,"/>
            <person name="Marcussen T."/>
            <person name="Sandve S.R."/>
            <person name="Heier L."/>
            <person name="Spannagl M."/>
            <person name="Pfeifer M."/>
            <person name="Jakobsen K.S."/>
            <person name="Wulff B.B."/>
            <person name="Steuernagel B."/>
            <person name="Mayer K.F."/>
            <person name="Olsen O.A."/>
        </authorList>
    </citation>
    <scope>NUCLEOTIDE SEQUENCE [LARGE SCALE GENOMIC DNA]</scope>
    <source>
        <strain evidence="3">cv. AL8/78</strain>
    </source>
</reference>